<dbReference type="SUPFAM" id="SSF49503">
    <property type="entry name" value="Cupredoxins"/>
    <property type="match status" value="1"/>
</dbReference>
<keyword evidence="2" id="KW-0732">Signal</keyword>
<dbReference type="InterPro" id="IPR008969">
    <property type="entry name" value="CarboxyPept-like_regulatory"/>
</dbReference>
<keyword evidence="4" id="KW-1185">Reference proteome</keyword>
<dbReference type="CDD" id="cd04221">
    <property type="entry name" value="MauL"/>
    <property type="match status" value="1"/>
</dbReference>
<accession>A0A1H7DV05</accession>
<protein>
    <recommendedName>
        <fullName evidence="5">Plastocyanin</fullName>
    </recommendedName>
</protein>
<sequence length="218" mass="23455">MNTTARPFICNGKHRKRALLATAVLALGCHFASASAASLQISVIDQTGAPVRDAVVYATPVSGKLPAAKPAAAIIDQIKRKFVPMVSVVQTGTAITFPNKDNFEHDVYSFSPAKKFELHLYHGVPANPVVFDKPGVVVMGCNIHDSMVAYLLVVDTPWFAKTDASGHATIDNLPADSYRLTAWHYRLVDTHALPAQTTAVSADTKASFRLNLSAQTPE</sequence>
<dbReference type="InterPro" id="IPR008972">
    <property type="entry name" value="Cupredoxin"/>
</dbReference>
<organism evidence="3 4">
    <name type="scientific">Paraburkholderia diazotrophica</name>
    <dbReference type="NCBI Taxonomy" id="667676"/>
    <lineage>
        <taxon>Bacteria</taxon>
        <taxon>Pseudomonadati</taxon>
        <taxon>Pseudomonadota</taxon>
        <taxon>Betaproteobacteria</taxon>
        <taxon>Burkholderiales</taxon>
        <taxon>Burkholderiaceae</taxon>
        <taxon>Paraburkholderia</taxon>
    </lineage>
</organism>
<evidence type="ECO:0008006" key="5">
    <source>
        <dbReference type="Google" id="ProtNLM"/>
    </source>
</evidence>
<dbReference type="PROSITE" id="PS51257">
    <property type="entry name" value="PROKAR_LIPOPROTEIN"/>
    <property type="match status" value="1"/>
</dbReference>
<dbReference type="InterPro" id="IPR034242">
    <property type="entry name" value="MauL"/>
</dbReference>
<proteinExistence type="predicted"/>
<comment type="subcellular location">
    <subcellularLocation>
        <location evidence="1">Periplasm</location>
    </subcellularLocation>
</comment>
<dbReference type="Proteomes" id="UP000198866">
    <property type="component" value="Unassembled WGS sequence"/>
</dbReference>
<dbReference type="GO" id="GO:0042597">
    <property type="term" value="C:periplasmic space"/>
    <property type="evidence" value="ECO:0007669"/>
    <property type="project" value="UniProtKB-SubCell"/>
</dbReference>
<evidence type="ECO:0000313" key="3">
    <source>
        <dbReference type="EMBL" id="SEK05586.1"/>
    </source>
</evidence>
<gene>
    <name evidence="3" type="ORF">SAMN05192539_103554</name>
</gene>
<dbReference type="RefSeq" id="WP_245763446.1">
    <property type="nucleotide sequence ID" value="NZ_FNYE01000035.1"/>
</dbReference>
<dbReference type="AlphaFoldDB" id="A0A1H7DV05"/>
<reference evidence="4" key="1">
    <citation type="submission" date="2016-10" db="EMBL/GenBank/DDBJ databases">
        <authorList>
            <person name="Varghese N."/>
            <person name="Submissions S."/>
        </authorList>
    </citation>
    <scope>NUCLEOTIDE SEQUENCE [LARGE SCALE GENOMIC DNA]</scope>
    <source>
        <strain evidence="4">LMG 26031</strain>
    </source>
</reference>
<dbReference type="EMBL" id="FNYE01000035">
    <property type="protein sequence ID" value="SEK05586.1"/>
    <property type="molecule type" value="Genomic_DNA"/>
</dbReference>
<feature type="chain" id="PRO_5011536640" description="Plastocyanin" evidence="2">
    <location>
        <begin position="37"/>
        <end position="218"/>
    </location>
</feature>
<dbReference type="SUPFAM" id="SSF49464">
    <property type="entry name" value="Carboxypeptidase regulatory domain-like"/>
    <property type="match status" value="1"/>
</dbReference>
<feature type="signal peptide" evidence="2">
    <location>
        <begin position="1"/>
        <end position="36"/>
    </location>
</feature>
<evidence type="ECO:0000313" key="4">
    <source>
        <dbReference type="Proteomes" id="UP000198866"/>
    </source>
</evidence>
<name>A0A1H7DV05_9BURK</name>
<evidence type="ECO:0000256" key="2">
    <source>
        <dbReference type="SAM" id="SignalP"/>
    </source>
</evidence>
<dbReference type="Gene3D" id="2.60.40.420">
    <property type="entry name" value="Cupredoxins - blue copper proteins"/>
    <property type="match status" value="1"/>
</dbReference>
<evidence type="ECO:0000256" key="1">
    <source>
        <dbReference type="ARBA" id="ARBA00004418"/>
    </source>
</evidence>
<dbReference type="STRING" id="667676.SAMN05192539_103554"/>